<sequence length="863" mass="91806">MKKILLSMVLCASYFGVDAQSLSNHSSMNDLLNRVESLGAQSGSVYDHFTHSEVEQLRNYYQSQNAWNVNIGQPMYGTDGINSTTMAYGAETAAYNKFVSFDISNLAVINQINNHSGSVNFEGAGAIAHDNPTVGYAMNIIGELYRIDVPTGTYTLVGNSGVANINGMEFNPVNGTLYALSSTGLYTVNTNTAALTFVGNLNNSGGLAVALAIDGSGMGYTYDLVDDSLYSVNLATGNATLIGNIGFDANFGQGMAWDAASNTIYMTAFNNTTFLAELRLVNTTSGNTTNLGSINGTTLTQIAWVSFLEEGGGTSGSCDLVGDTTGGPIWDRPLQDGSGMSSVGQGVTYHVYGPFTVDTAGTYTISSAQTGWDGMIFVYQNAFDPENALVNYLTGNDDSGGVGNSQVTPTLAVGTEYFLITTGFDPLDYGPFTNTITGPGTVTCDGGIDPPSDYCGPITFEFGVEPITHVIFANIDNESSAATSSPAHEDFTSIVGNVTKGETYELRVEGNTAGNWQNYITAFIDWNQNGILDDAGEVYEVGTITNSTGNDAIFAALNIEIPSSAVEGQTRMRIFKVYDLPLDFNLDPCAMDQNYGQVEDYTLNISSEGGGEDGCSVEYVGTIQDGIGNLQTLQIANDFPVAADTEMLVSKVTMKIFADINTADLYFYEDNAGMPGTLVDQSLNITPTSKTFISNVFGFNVYEVVFDLPTQISLQAGPTGDLFWVGISTTAGTEGTSNYLEMADSNTNALAMVSTDGGVTWVANSFGQDSAFKVEGECQTLGLPSLNTYDFAYYPNPTTGLVNINSAKTIENVQVYNLVGQEVLTASKVANGQINVQMLPAGTYVFRVALEGGQIETFKIIKK</sequence>
<dbReference type="InterPro" id="IPR026444">
    <property type="entry name" value="Secre_tail"/>
</dbReference>
<evidence type="ECO:0000259" key="4">
    <source>
        <dbReference type="Pfam" id="PF20009"/>
    </source>
</evidence>
<feature type="signal peptide" evidence="2">
    <location>
        <begin position="1"/>
        <end position="19"/>
    </location>
</feature>
<feature type="domain" description="GEVED" evidence="4">
    <location>
        <begin position="519"/>
        <end position="604"/>
    </location>
</feature>
<protein>
    <recommendedName>
        <fullName evidence="7">Por secretion system C-terminal sorting domain-containing protein</fullName>
    </recommendedName>
</protein>
<evidence type="ECO:0000256" key="2">
    <source>
        <dbReference type="SAM" id="SignalP"/>
    </source>
</evidence>
<evidence type="ECO:0000259" key="3">
    <source>
        <dbReference type="Pfam" id="PF18962"/>
    </source>
</evidence>
<evidence type="ECO:0000313" key="6">
    <source>
        <dbReference type="Proteomes" id="UP001549146"/>
    </source>
</evidence>
<proteinExistence type="predicted"/>
<feature type="chain" id="PRO_5045375052" description="Por secretion system C-terminal sorting domain-containing protein" evidence="2">
    <location>
        <begin position="20"/>
        <end position="863"/>
    </location>
</feature>
<reference evidence="5 6" key="1">
    <citation type="submission" date="2024-06" db="EMBL/GenBank/DDBJ databases">
        <title>Genomic Encyclopedia of Type Strains, Phase IV (KMG-IV): sequencing the most valuable type-strain genomes for metagenomic binning, comparative biology and taxonomic classification.</title>
        <authorList>
            <person name="Goeker M."/>
        </authorList>
    </citation>
    <scope>NUCLEOTIDE SEQUENCE [LARGE SCALE GENOMIC DNA]</scope>
    <source>
        <strain evidence="5 6">DSM 29388</strain>
    </source>
</reference>
<keyword evidence="1 2" id="KW-0732">Signal</keyword>
<feature type="domain" description="Secretion system C-terminal sorting" evidence="3">
    <location>
        <begin position="794"/>
        <end position="856"/>
    </location>
</feature>
<gene>
    <name evidence="5" type="ORF">ABID46_000298</name>
</gene>
<comment type="caution">
    <text evidence="5">The sequence shown here is derived from an EMBL/GenBank/DDBJ whole genome shotgun (WGS) entry which is preliminary data.</text>
</comment>
<evidence type="ECO:0000313" key="5">
    <source>
        <dbReference type="EMBL" id="MET3730746.1"/>
    </source>
</evidence>
<evidence type="ECO:0000256" key="1">
    <source>
        <dbReference type="ARBA" id="ARBA00022729"/>
    </source>
</evidence>
<accession>A0ABV2LQA6</accession>
<organism evidence="5 6">
    <name type="scientific">Moheibacter stercoris</name>
    <dbReference type="NCBI Taxonomy" id="1628251"/>
    <lineage>
        <taxon>Bacteria</taxon>
        <taxon>Pseudomonadati</taxon>
        <taxon>Bacteroidota</taxon>
        <taxon>Flavobacteriia</taxon>
        <taxon>Flavobacteriales</taxon>
        <taxon>Weeksellaceae</taxon>
        <taxon>Moheibacter</taxon>
    </lineage>
</organism>
<dbReference type="NCBIfam" id="TIGR04183">
    <property type="entry name" value="Por_Secre_tail"/>
    <property type="match status" value="1"/>
</dbReference>
<dbReference type="InterPro" id="IPR045474">
    <property type="entry name" value="GEVED"/>
</dbReference>
<dbReference type="Pfam" id="PF20009">
    <property type="entry name" value="GEVED"/>
    <property type="match status" value="1"/>
</dbReference>
<dbReference type="EMBL" id="JBEPMO010000001">
    <property type="protein sequence ID" value="MET3730746.1"/>
    <property type="molecule type" value="Genomic_DNA"/>
</dbReference>
<dbReference type="SUPFAM" id="SSF75011">
    <property type="entry name" value="3-carboxy-cis,cis-mucoante lactonizing enzyme"/>
    <property type="match status" value="1"/>
</dbReference>
<dbReference type="RefSeq" id="WP_354506141.1">
    <property type="nucleotide sequence ID" value="NZ_JBEPMO010000001.1"/>
</dbReference>
<dbReference type="Proteomes" id="UP001549146">
    <property type="component" value="Unassembled WGS sequence"/>
</dbReference>
<dbReference type="Pfam" id="PF18962">
    <property type="entry name" value="Por_Secre_tail"/>
    <property type="match status" value="1"/>
</dbReference>
<keyword evidence="6" id="KW-1185">Reference proteome</keyword>
<name>A0ABV2LQA6_9FLAO</name>
<evidence type="ECO:0008006" key="7">
    <source>
        <dbReference type="Google" id="ProtNLM"/>
    </source>
</evidence>